<dbReference type="AlphaFoldDB" id="A0A2S7WVJ8"/>
<name>A0A2S7WVJ8_9FLAO</name>
<protein>
    <submittedName>
        <fullName evidence="3">GNAT family N-acetyltransferase</fullName>
    </submittedName>
</protein>
<feature type="domain" description="N-acetyltransferase" evidence="2">
    <location>
        <begin position="6"/>
        <end position="156"/>
    </location>
</feature>
<dbReference type="Gene3D" id="3.40.630.30">
    <property type="match status" value="1"/>
</dbReference>
<dbReference type="Pfam" id="PF00583">
    <property type="entry name" value="Acetyltransf_1"/>
    <property type="match status" value="1"/>
</dbReference>
<evidence type="ECO:0000313" key="3">
    <source>
        <dbReference type="EMBL" id="PQJ81620.1"/>
    </source>
</evidence>
<dbReference type="RefSeq" id="WP_105020192.1">
    <property type="nucleotide sequence ID" value="NZ_MSCM01000001.1"/>
</dbReference>
<dbReference type="OrthoDB" id="1431064at2"/>
<dbReference type="PANTHER" id="PTHR13947">
    <property type="entry name" value="GNAT FAMILY N-ACETYLTRANSFERASE"/>
    <property type="match status" value="1"/>
</dbReference>
<evidence type="ECO:0000256" key="1">
    <source>
        <dbReference type="ARBA" id="ARBA00022679"/>
    </source>
</evidence>
<dbReference type="EMBL" id="MSCM01000001">
    <property type="protein sequence ID" value="PQJ81620.1"/>
    <property type="molecule type" value="Genomic_DNA"/>
</dbReference>
<evidence type="ECO:0000259" key="2">
    <source>
        <dbReference type="PROSITE" id="PS51186"/>
    </source>
</evidence>
<reference evidence="3 4" key="1">
    <citation type="submission" date="2016-12" db="EMBL/GenBank/DDBJ databases">
        <title>Trade-off between light-utilization and light-protection in marine flavobacteria.</title>
        <authorList>
            <person name="Kumagai Y."/>
            <person name="Yoshizawa S."/>
            <person name="Kogure K."/>
            <person name="Iwasaki W."/>
        </authorList>
    </citation>
    <scope>NUCLEOTIDE SEQUENCE [LARGE SCALE GENOMIC DNA]</scope>
    <source>
        <strain evidence="3 4">ATCC 43844</strain>
    </source>
</reference>
<dbReference type="PROSITE" id="PS51186">
    <property type="entry name" value="GNAT"/>
    <property type="match status" value="1"/>
</dbReference>
<dbReference type="GO" id="GO:0008080">
    <property type="term" value="F:N-acetyltransferase activity"/>
    <property type="evidence" value="ECO:0007669"/>
    <property type="project" value="InterPro"/>
</dbReference>
<dbReference type="InterPro" id="IPR016181">
    <property type="entry name" value="Acyl_CoA_acyltransferase"/>
</dbReference>
<accession>A0A2S7WVJ8</accession>
<keyword evidence="4" id="KW-1185">Reference proteome</keyword>
<proteinExistence type="predicted"/>
<dbReference type="InterPro" id="IPR000182">
    <property type="entry name" value="GNAT_dom"/>
</dbReference>
<dbReference type="Proteomes" id="UP000239068">
    <property type="component" value="Unassembled WGS sequence"/>
</dbReference>
<sequence>MEIEKLEIIAYQPEFAKDFYSLNVEWLEKYFYVEPYDELVLSNPQEYVLDPGGYIFFAKYNNEIVGVIALINQKTYFELSKMAVLPKYQGLKIGLKLMNFCIEFAKNKEWKSITLYSHRSLVPAINLYKKIGFKEVEVEKDVHYKRANIKMLLKLEYI</sequence>
<dbReference type="PANTHER" id="PTHR13947:SF37">
    <property type="entry name" value="LD18367P"/>
    <property type="match status" value="1"/>
</dbReference>
<keyword evidence="1 3" id="KW-0808">Transferase</keyword>
<dbReference type="SUPFAM" id="SSF55729">
    <property type="entry name" value="Acyl-CoA N-acyltransferases (Nat)"/>
    <property type="match status" value="1"/>
</dbReference>
<organism evidence="3 4">
    <name type="scientific">Polaribacter glomeratus</name>
    <dbReference type="NCBI Taxonomy" id="102"/>
    <lineage>
        <taxon>Bacteria</taxon>
        <taxon>Pseudomonadati</taxon>
        <taxon>Bacteroidota</taxon>
        <taxon>Flavobacteriia</taxon>
        <taxon>Flavobacteriales</taxon>
        <taxon>Flavobacteriaceae</taxon>
    </lineage>
</organism>
<dbReference type="CDD" id="cd04301">
    <property type="entry name" value="NAT_SF"/>
    <property type="match status" value="1"/>
</dbReference>
<comment type="caution">
    <text evidence="3">The sequence shown here is derived from an EMBL/GenBank/DDBJ whole genome shotgun (WGS) entry which is preliminary data.</text>
</comment>
<evidence type="ECO:0000313" key="4">
    <source>
        <dbReference type="Proteomes" id="UP000239068"/>
    </source>
</evidence>
<dbReference type="InterPro" id="IPR050769">
    <property type="entry name" value="NAT_camello-type"/>
</dbReference>
<gene>
    <name evidence="3" type="ORF">BTO16_03130</name>
</gene>